<comment type="similarity">
    <text evidence="8">Belongs to the binding-protein-dependent transport system permease family.</text>
</comment>
<evidence type="ECO:0000259" key="9">
    <source>
        <dbReference type="PROSITE" id="PS50928"/>
    </source>
</evidence>
<dbReference type="PROSITE" id="PS50928">
    <property type="entry name" value="ABC_TM1"/>
    <property type="match status" value="1"/>
</dbReference>
<protein>
    <submittedName>
        <fullName evidence="10">Glycine/betaine ABC transporter substrate-binding protein</fullName>
    </submittedName>
</protein>
<comment type="similarity">
    <text evidence="7">In the N-terminal section; belongs to the binding-protein-dependent transport system permease family.</text>
</comment>
<reference evidence="10 11" key="1">
    <citation type="submission" date="2016-11" db="EMBL/GenBank/DDBJ databases">
        <title>Draft Genome Sequences of Nine Cyanobacterial Strains from Diverse Habitats.</title>
        <authorList>
            <person name="Zhu T."/>
            <person name="Hou S."/>
            <person name="Lu X."/>
            <person name="Hess W.R."/>
        </authorList>
    </citation>
    <scope>NUCLEOTIDE SEQUENCE [LARGE SCALE GENOMIC DNA]</scope>
    <source>
        <strain evidence="10 11">IAM M-71</strain>
    </source>
</reference>
<evidence type="ECO:0000256" key="5">
    <source>
        <dbReference type="ARBA" id="ARBA00023136"/>
    </source>
</evidence>
<keyword evidence="5 8" id="KW-0472">Membrane</keyword>
<evidence type="ECO:0000256" key="2">
    <source>
        <dbReference type="ARBA" id="ARBA00022448"/>
    </source>
</evidence>
<dbReference type="SUPFAM" id="SSF161098">
    <property type="entry name" value="MetI-like"/>
    <property type="match status" value="1"/>
</dbReference>
<dbReference type="GO" id="GO:0022857">
    <property type="term" value="F:transmembrane transporter activity"/>
    <property type="evidence" value="ECO:0007669"/>
    <property type="project" value="InterPro"/>
</dbReference>
<dbReference type="PANTHER" id="PTHR30177:SF4">
    <property type="entry name" value="OSMOPROTECTANT IMPORT PERMEASE PROTEIN OSMW"/>
    <property type="match status" value="1"/>
</dbReference>
<dbReference type="EMBL" id="MRCE01000036">
    <property type="protein sequence ID" value="OKH32752.1"/>
    <property type="molecule type" value="Genomic_DNA"/>
</dbReference>
<evidence type="ECO:0000256" key="3">
    <source>
        <dbReference type="ARBA" id="ARBA00022692"/>
    </source>
</evidence>
<dbReference type="RefSeq" id="WP_073596281.1">
    <property type="nucleotide sequence ID" value="NZ_MRCE01000036.1"/>
</dbReference>
<dbReference type="Gene3D" id="1.10.3720.10">
    <property type="entry name" value="MetI-like"/>
    <property type="match status" value="1"/>
</dbReference>
<keyword evidence="4 8" id="KW-1133">Transmembrane helix</keyword>
<dbReference type="InterPro" id="IPR007210">
    <property type="entry name" value="ABC_Gly_betaine_transp_sub-bd"/>
</dbReference>
<feature type="transmembrane region" description="Helical" evidence="8">
    <location>
        <begin position="177"/>
        <end position="196"/>
    </location>
</feature>
<feature type="transmembrane region" description="Helical" evidence="8">
    <location>
        <begin position="18"/>
        <end position="40"/>
    </location>
</feature>
<dbReference type="InterPro" id="IPR000515">
    <property type="entry name" value="MetI-like"/>
</dbReference>
<dbReference type="InterPro" id="IPR051204">
    <property type="entry name" value="ABC_transp_perm/SBD"/>
</dbReference>
<dbReference type="InterPro" id="IPR035906">
    <property type="entry name" value="MetI-like_sf"/>
</dbReference>
<feature type="transmembrane region" description="Helical" evidence="8">
    <location>
        <begin position="150"/>
        <end position="171"/>
    </location>
</feature>
<evidence type="ECO:0000256" key="8">
    <source>
        <dbReference type="RuleBase" id="RU363032"/>
    </source>
</evidence>
<dbReference type="GO" id="GO:0031460">
    <property type="term" value="P:glycine betaine transport"/>
    <property type="evidence" value="ECO:0007669"/>
    <property type="project" value="TreeGrafter"/>
</dbReference>
<comment type="subcellular location">
    <subcellularLocation>
        <location evidence="8">Cell membrane</location>
        <topology evidence="8">Multi-pass membrane protein</topology>
    </subcellularLocation>
    <subcellularLocation>
        <location evidence="1">Membrane</location>
        <topology evidence="1">Multi-pass membrane protein</topology>
    </subcellularLocation>
</comment>
<dbReference type="Pfam" id="PF00528">
    <property type="entry name" value="BPD_transp_1"/>
    <property type="match status" value="1"/>
</dbReference>
<dbReference type="SUPFAM" id="SSF53850">
    <property type="entry name" value="Periplasmic binding protein-like II"/>
    <property type="match status" value="1"/>
</dbReference>
<gene>
    <name evidence="10" type="ORF">NIES2119_25340</name>
</gene>
<comment type="similarity">
    <text evidence="6">In the C-terminal section; belongs to the OsmX family.</text>
</comment>
<comment type="caution">
    <text evidence="10">The sequence shown here is derived from an EMBL/GenBank/DDBJ whole genome shotgun (WGS) entry which is preliminary data.</text>
</comment>
<keyword evidence="2 8" id="KW-0813">Transport</keyword>
<feature type="transmembrane region" description="Helical" evidence="8">
    <location>
        <begin position="61"/>
        <end position="92"/>
    </location>
</feature>
<evidence type="ECO:0000256" key="7">
    <source>
        <dbReference type="ARBA" id="ARBA00035652"/>
    </source>
</evidence>
<dbReference type="CDD" id="cd06261">
    <property type="entry name" value="TM_PBP2"/>
    <property type="match status" value="1"/>
</dbReference>
<feature type="domain" description="ABC transmembrane type-1" evidence="9">
    <location>
        <begin position="14"/>
        <end position="196"/>
    </location>
</feature>
<evidence type="ECO:0000313" key="11">
    <source>
        <dbReference type="Proteomes" id="UP000185860"/>
    </source>
</evidence>
<evidence type="ECO:0000256" key="4">
    <source>
        <dbReference type="ARBA" id="ARBA00022989"/>
    </source>
</evidence>
<dbReference type="Pfam" id="PF04069">
    <property type="entry name" value="OpuAC"/>
    <property type="match status" value="1"/>
</dbReference>
<dbReference type="Gene3D" id="3.40.190.10">
    <property type="entry name" value="Periplasmic binding protein-like II"/>
    <property type="match status" value="1"/>
</dbReference>
<dbReference type="PANTHER" id="PTHR30177">
    <property type="entry name" value="GLYCINE BETAINE/L-PROLINE TRANSPORT SYSTEM PERMEASE PROTEIN PROW"/>
    <property type="match status" value="1"/>
</dbReference>
<dbReference type="FunFam" id="1.10.3720.10:FF:000001">
    <property type="entry name" value="Glycine betaine ABC transporter, permease"/>
    <property type="match status" value="1"/>
</dbReference>
<feature type="transmembrane region" description="Helical" evidence="8">
    <location>
        <begin position="123"/>
        <end position="143"/>
    </location>
</feature>
<organism evidence="10 11">
    <name type="scientific">[Phormidium ambiguum] IAM M-71</name>
    <dbReference type="NCBI Taxonomy" id="454136"/>
    <lineage>
        <taxon>Bacteria</taxon>
        <taxon>Bacillati</taxon>
        <taxon>Cyanobacteriota</taxon>
        <taxon>Cyanophyceae</taxon>
        <taxon>Oscillatoriophycideae</taxon>
        <taxon>Aerosakkonematales</taxon>
        <taxon>Aerosakkonemataceae</taxon>
        <taxon>Floridanema</taxon>
    </lineage>
</organism>
<dbReference type="Proteomes" id="UP000185860">
    <property type="component" value="Unassembled WGS sequence"/>
</dbReference>
<dbReference type="OrthoDB" id="9801163at2"/>
<dbReference type="CDD" id="cd13613">
    <property type="entry name" value="PBP2_Opu_like_2"/>
    <property type="match status" value="1"/>
</dbReference>
<dbReference type="AlphaFoldDB" id="A0A1U7I8L1"/>
<dbReference type="Gene3D" id="3.40.190.120">
    <property type="entry name" value="Osmoprotection protein (prox), domain 2"/>
    <property type="match status" value="1"/>
</dbReference>
<dbReference type="STRING" id="454136.NIES2119_25340"/>
<keyword evidence="3 8" id="KW-0812">Transmembrane</keyword>
<accession>A0A1U7I8L1</accession>
<evidence type="ECO:0000256" key="6">
    <source>
        <dbReference type="ARBA" id="ARBA00035642"/>
    </source>
</evidence>
<evidence type="ECO:0000313" key="10">
    <source>
        <dbReference type="EMBL" id="OKH32752.1"/>
    </source>
</evidence>
<evidence type="ECO:0000256" key="1">
    <source>
        <dbReference type="ARBA" id="ARBA00004141"/>
    </source>
</evidence>
<name>A0A1U7I8L1_9CYAN</name>
<dbReference type="GO" id="GO:0043190">
    <property type="term" value="C:ATP-binding cassette (ABC) transporter complex"/>
    <property type="evidence" value="ECO:0007669"/>
    <property type="project" value="InterPro"/>
</dbReference>
<feature type="transmembrane region" description="Helical" evidence="8">
    <location>
        <begin position="217"/>
        <end position="235"/>
    </location>
</feature>
<proteinExistence type="inferred from homology"/>
<sequence length="511" mass="56545">MFFTKYAPEILLRMGEHLILVAIAMTIAIAIGIPLGILITRQEKFAQPILGVANAVQTIPSLAIFGFLISVPFLGGIGTTPAIFALTLYALLPLISNTYIGINSVDPAIREAGRGMGMTDWELLFQVEIPLSLGVILAGVRVATVISVGIATIAAAIGGGGLGVFIFRGIATVNNELILAGAIPAAIIALGADFFLGWVEKQLTQYKQRKENFNRKYAIVSGILIFMILGLIVFVNRPTAATIAIGGKNFTEQFILGEILAQHIESRTQLKVDRRFNLGGTSIVHEAVKAGKIAGYIEYTGTALTAILKQEPIKNPEVVYQKVKQEYNNKFKLEVLDRLGFNSTYAMIIRGEDARRLNIKTLSEAAKYTPQWQAGFWYEFLERKDGYEGLVKTYGFKFTKPPKQMELGLMYQALKEKQVDFVAANATDGLIPLLDLVVLKDDKNYFPPYEAIPVFNQEILKKYPELRNVINELAGLITTEEMQKMNYQVDNQSLPAEEVARQWLKSKKLES</sequence>